<evidence type="ECO:0000256" key="1">
    <source>
        <dbReference type="ARBA" id="ARBA00004141"/>
    </source>
</evidence>
<dbReference type="GO" id="GO:0016020">
    <property type="term" value="C:membrane"/>
    <property type="evidence" value="ECO:0007669"/>
    <property type="project" value="UniProtKB-SubCell"/>
</dbReference>
<feature type="domain" description="Cation efflux protein transmembrane" evidence="7">
    <location>
        <begin position="252"/>
        <end position="347"/>
    </location>
</feature>
<dbReference type="OMA" id="VCSNHTE"/>
<feature type="region of interest" description="Disordered" evidence="6">
    <location>
        <begin position="393"/>
        <end position="417"/>
    </location>
</feature>
<dbReference type="PANTHER" id="PTHR43840">
    <property type="entry name" value="MITOCHONDRIAL METAL TRANSPORTER 1-RELATED"/>
    <property type="match status" value="1"/>
</dbReference>
<feature type="compositionally biased region" description="Basic residues" evidence="6">
    <location>
        <begin position="25"/>
        <end position="48"/>
    </location>
</feature>
<evidence type="ECO:0000256" key="3">
    <source>
        <dbReference type="ARBA" id="ARBA00022692"/>
    </source>
</evidence>
<dbReference type="AlphaFoldDB" id="A0A0N1IHD4"/>
<evidence type="ECO:0000256" key="5">
    <source>
        <dbReference type="ARBA" id="ARBA00023136"/>
    </source>
</evidence>
<feature type="compositionally biased region" description="Basic and acidic residues" evidence="6">
    <location>
        <begin position="615"/>
        <end position="629"/>
    </location>
</feature>
<comment type="caution">
    <text evidence="8">The sequence shown here is derived from an EMBL/GenBank/DDBJ whole genome shotgun (WGS) entry which is preliminary data.</text>
</comment>
<dbReference type="OrthoDB" id="435980at2759"/>
<dbReference type="Gene3D" id="1.20.1510.10">
    <property type="entry name" value="Cation efflux protein transmembrane domain"/>
    <property type="match status" value="1"/>
</dbReference>
<dbReference type="InterPro" id="IPR050291">
    <property type="entry name" value="CDF_Transporter"/>
</dbReference>
<proteinExistence type="predicted"/>
<feature type="region of interest" description="Disordered" evidence="6">
    <location>
        <begin position="610"/>
        <end position="629"/>
    </location>
</feature>
<dbReference type="InterPro" id="IPR058533">
    <property type="entry name" value="Cation_efflux_TM"/>
</dbReference>
<feature type="domain" description="Cation efflux protein transmembrane" evidence="7">
    <location>
        <begin position="74"/>
        <end position="186"/>
    </location>
</feature>
<sequence>MGFTNDVAAKAVPSTAATVNATTKQLRRHSHSHGGHGHSHGGHGHSHAHSYEGIEKNISGRFLRQCQLVTLAGGATNVFFCAAKLWIGSAGGSVALVADGFHSLTDIIADVISYGAISLSQKAFPRCRFPFGIGRLETTGAVLVAAILLVGGVGLLLQSLEQCAWDVSQLLDIAPPTGGITAALVLSIRNALAAAAGNTTKDAASNADSASSAGAGNTNSLELAACSHHHKDGDGHHGHSHFEVTQYDEATGRQVILWTMVCIAAASVVTKELLFRWTRRVGLRAGSRVVVANAYHHRVDAWSGAVALVGVAGQVVGIPGIDGLAGLAVSLSICKIGYSLFRDAVLEFFDYQNAEDVRVIREQLQDFSLRIEHGRPVVPAAARSKVSGAAAAGSPEAEQASLDQSTSSSASSVGTSDDQDAVNRRKILFTSVFLVRHGHKYALHVTLLVYESVSAMQIREATDLLTALARGSLPVEDTFTTLLVCSNHTESREEFLGDDTSTEDGEKQDMGATETAAAANACGHSHGKEKKCDGKAAPHIAATGNIINPSLERCITSLEEFHIFPSPIRYNWEERTITAPSSGSCECDRDIASVADMFRCQLIGGSAAHEGGATKGKECAHGHSHETSK</sequence>
<evidence type="ECO:0000256" key="4">
    <source>
        <dbReference type="ARBA" id="ARBA00022989"/>
    </source>
</evidence>
<dbReference type="SUPFAM" id="SSF161111">
    <property type="entry name" value="Cation efflux protein transmembrane domain-like"/>
    <property type="match status" value="2"/>
</dbReference>
<name>A0A0N1IHD4_LEPSE</name>
<dbReference type="Proteomes" id="UP000038009">
    <property type="component" value="Unassembled WGS sequence"/>
</dbReference>
<accession>A0A0N1IHD4</accession>
<dbReference type="Pfam" id="PF01545">
    <property type="entry name" value="Cation_efflux"/>
    <property type="match status" value="2"/>
</dbReference>
<dbReference type="InterPro" id="IPR027469">
    <property type="entry name" value="Cation_efflux_TMD_sf"/>
</dbReference>
<keyword evidence="3" id="KW-0812">Transmembrane</keyword>
<organism evidence="8 9">
    <name type="scientific">Leptomonas seymouri</name>
    <dbReference type="NCBI Taxonomy" id="5684"/>
    <lineage>
        <taxon>Eukaryota</taxon>
        <taxon>Discoba</taxon>
        <taxon>Euglenozoa</taxon>
        <taxon>Kinetoplastea</taxon>
        <taxon>Metakinetoplastina</taxon>
        <taxon>Trypanosomatida</taxon>
        <taxon>Trypanosomatidae</taxon>
        <taxon>Leishmaniinae</taxon>
        <taxon>Leptomonas</taxon>
    </lineage>
</organism>
<dbReference type="EMBL" id="LJSK01000337">
    <property type="protein sequence ID" value="KPI83695.1"/>
    <property type="molecule type" value="Genomic_DNA"/>
</dbReference>
<keyword evidence="5" id="KW-0472">Membrane</keyword>
<feature type="region of interest" description="Disordered" evidence="6">
    <location>
        <begin position="18"/>
        <end position="49"/>
    </location>
</feature>
<gene>
    <name evidence="8" type="ORF">ABL78_7263</name>
</gene>
<evidence type="ECO:0000313" key="8">
    <source>
        <dbReference type="EMBL" id="KPI83695.1"/>
    </source>
</evidence>
<comment type="subcellular location">
    <subcellularLocation>
        <location evidence="1">Membrane</location>
        <topology evidence="1">Multi-pass membrane protein</topology>
    </subcellularLocation>
</comment>
<keyword evidence="2" id="KW-0813">Transport</keyword>
<evidence type="ECO:0000256" key="6">
    <source>
        <dbReference type="SAM" id="MobiDB-lite"/>
    </source>
</evidence>
<evidence type="ECO:0000313" key="9">
    <source>
        <dbReference type="Proteomes" id="UP000038009"/>
    </source>
</evidence>
<dbReference type="PANTHER" id="PTHR43840:SF15">
    <property type="entry name" value="MITOCHONDRIAL METAL TRANSPORTER 1-RELATED"/>
    <property type="match status" value="1"/>
</dbReference>
<dbReference type="GO" id="GO:0008324">
    <property type="term" value="F:monoatomic cation transmembrane transporter activity"/>
    <property type="evidence" value="ECO:0007669"/>
    <property type="project" value="InterPro"/>
</dbReference>
<keyword evidence="9" id="KW-1185">Reference proteome</keyword>
<reference evidence="8 9" key="1">
    <citation type="journal article" date="2015" name="PLoS Pathog.">
        <title>Leptomonas seymouri: Adaptations to the Dixenous Life Cycle Analyzed by Genome Sequencing, Transcriptome Profiling and Co-infection with Leishmania donovani.</title>
        <authorList>
            <person name="Kraeva N."/>
            <person name="Butenko A."/>
            <person name="Hlavacova J."/>
            <person name="Kostygov A."/>
            <person name="Myskova J."/>
            <person name="Grybchuk D."/>
            <person name="Lestinova T."/>
            <person name="Votypka J."/>
            <person name="Volf P."/>
            <person name="Opperdoes F."/>
            <person name="Flegontov P."/>
            <person name="Lukes J."/>
            <person name="Yurchenko V."/>
        </authorList>
    </citation>
    <scope>NUCLEOTIDE SEQUENCE [LARGE SCALE GENOMIC DNA]</scope>
    <source>
        <strain evidence="8 9">ATCC 30220</strain>
    </source>
</reference>
<evidence type="ECO:0000259" key="7">
    <source>
        <dbReference type="Pfam" id="PF01545"/>
    </source>
</evidence>
<protein>
    <submittedName>
        <fullName evidence="8">Putative cation transporter</fullName>
    </submittedName>
</protein>
<dbReference type="VEuPathDB" id="TriTrypDB:Lsey_0337_0060"/>
<feature type="compositionally biased region" description="Low complexity" evidence="6">
    <location>
        <begin position="393"/>
        <end position="416"/>
    </location>
</feature>
<evidence type="ECO:0000256" key="2">
    <source>
        <dbReference type="ARBA" id="ARBA00022448"/>
    </source>
</evidence>
<keyword evidence="4" id="KW-1133">Transmembrane helix</keyword>